<evidence type="ECO:0000313" key="2">
    <source>
        <dbReference type="Proteomes" id="UP001303473"/>
    </source>
</evidence>
<dbReference type="EMBL" id="MU853858">
    <property type="protein sequence ID" value="KAK3937303.1"/>
    <property type="molecule type" value="Genomic_DNA"/>
</dbReference>
<feature type="non-terminal residue" evidence="1">
    <location>
        <position position="1"/>
    </location>
</feature>
<keyword evidence="2" id="KW-1185">Reference proteome</keyword>
<sequence>VVDELQPNFLLGNDFLKTFKSSINYFSYSVTFHYLNFTVDFKVQARTLPYVRKVTTLCKINLMPS</sequence>
<reference evidence="2" key="1">
    <citation type="journal article" date="2023" name="Mol. Phylogenet. Evol.">
        <title>Genome-scale phylogeny and comparative genomics of the fungal order Sordariales.</title>
        <authorList>
            <person name="Hensen N."/>
            <person name="Bonometti L."/>
            <person name="Westerberg I."/>
            <person name="Brannstrom I.O."/>
            <person name="Guillou S."/>
            <person name="Cros-Aarteil S."/>
            <person name="Calhoun S."/>
            <person name="Haridas S."/>
            <person name="Kuo A."/>
            <person name="Mondo S."/>
            <person name="Pangilinan J."/>
            <person name="Riley R."/>
            <person name="LaButti K."/>
            <person name="Andreopoulos B."/>
            <person name="Lipzen A."/>
            <person name="Chen C."/>
            <person name="Yan M."/>
            <person name="Daum C."/>
            <person name="Ng V."/>
            <person name="Clum A."/>
            <person name="Steindorff A."/>
            <person name="Ohm R.A."/>
            <person name="Martin F."/>
            <person name="Silar P."/>
            <person name="Natvig D.O."/>
            <person name="Lalanne C."/>
            <person name="Gautier V."/>
            <person name="Ament-Velasquez S.L."/>
            <person name="Kruys A."/>
            <person name="Hutchinson M.I."/>
            <person name="Powell A.J."/>
            <person name="Barry K."/>
            <person name="Miller A.N."/>
            <person name="Grigoriev I.V."/>
            <person name="Debuchy R."/>
            <person name="Gladieux P."/>
            <person name="Hiltunen Thoren M."/>
            <person name="Johannesson H."/>
        </authorList>
    </citation>
    <scope>NUCLEOTIDE SEQUENCE [LARGE SCALE GENOMIC DNA]</scope>
    <source>
        <strain evidence="2">CBS 340.73</strain>
    </source>
</reference>
<protein>
    <submittedName>
        <fullName evidence="1">Uncharacterized protein</fullName>
    </submittedName>
</protein>
<gene>
    <name evidence="1" type="ORF">QBC46DRAFT_267879</name>
</gene>
<evidence type="ECO:0000313" key="1">
    <source>
        <dbReference type="EMBL" id="KAK3937303.1"/>
    </source>
</evidence>
<proteinExistence type="predicted"/>
<name>A0AAN6N310_9PEZI</name>
<dbReference type="AlphaFoldDB" id="A0AAN6N310"/>
<organism evidence="1 2">
    <name type="scientific">Diplogelasinospora grovesii</name>
    <dbReference type="NCBI Taxonomy" id="303347"/>
    <lineage>
        <taxon>Eukaryota</taxon>
        <taxon>Fungi</taxon>
        <taxon>Dikarya</taxon>
        <taxon>Ascomycota</taxon>
        <taxon>Pezizomycotina</taxon>
        <taxon>Sordariomycetes</taxon>
        <taxon>Sordariomycetidae</taxon>
        <taxon>Sordariales</taxon>
        <taxon>Diplogelasinosporaceae</taxon>
        <taxon>Diplogelasinospora</taxon>
    </lineage>
</organism>
<dbReference type="Proteomes" id="UP001303473">
    <property type="component" value="Unassembled WGS sequence"/>
</dbReference>
<comment type="caution">
    <text evidence="1">The sequence shown here is derived from an EMBL/GenBank/DDBJ whole genome shotgun (WGS) entry which is preliminary data.</text>
</comment>
<accession>A0AAN6N310</accession>